<dbReference type="OrthoDB" id="10593144at2759"/>
<accession>A0A067CRI2</accession>
<evidence type="ECO:0000256" key="1">
    <source>
        <dbReference type="SAM" id="MobiDB-lite"/>
    </source>
</evidence>
<evidence type="ECO:0000313" key="3">
    <source>
        <dbReference type="Proteomes" id="UP000030745"/>
    </source>
</evidence>
<name>A0A067CRI2_SAPPC</name>
<feature type="compositionally biased region" description="Polar residues" evidence="1">
    <location>
        <begin position="37"/>
        <end position="46"/>
    </location>
</feature>
<proteinExistence type="predicted"/>
<reference evidence="2 3" key="1">
    <citation type="journal article" date="2013" name="PLoS Genet.">
        <title>Distinctive expansion of potential virulence genes in the genome of the oomycete fish pathogen Saprolegnia parasitica.</title>
        <authorList>
            <person name="Jiang R.H."/>
            <person name="de Bruijn I."/>
            <person name="Haas B.J."/>
            <person name="Belmonte R."/>
            <person name="Lobach L."/>
            <person name="Christie J."/>
            <person name="van den Ackerveken G."/>
            <person name="Bottin A."/>
            <person name="Bulone V."/>
            <person name="Diaz-Moreno S.M."/>
            <person name="Dumas B."/>
            <person name="Fan L."/>
            <person name="Gaulin E."/>
            <person name="Govers F."/>
            <person name="Grenville-Briggs L.J."/>
            <person name="Horner N.R."/>
            <person name="Levin J.Z."/>
            <person name="Mammella M."/>
            <person name="Meijer H.J."/>
            <person name="Morris P."/>
            <person name="Nusbaum C."/>
            <person name="Oome S."/>
            <person name="Phillips A.J."/>
            <person name="van Rooyen D."/>
            <person name="Rzeszutek E."/>
            <person name="Saraiva M."/>
            <person name="Secombes C.J."/>
            <person name="Seidl M.F."/>
            <person name="Snel B."/>
            <person name="Stassen J.H."/>
            <person name="Sykes S."/>
            <person name="Tripathy S."/>
            <person name="van den Berg H."/>
            <person name="Vega-Arreguin J.C."/>
            <person name="Wawra S."/>
            <person name="Young S.K."/>
            <person name="Zeng Q."/>
            <person name="Dieguez-Uribeondo J."/>
            <person name="Russ C."/>
            <person name="Tyler B.M."/>
            <person name="van West P."/>
        </authorList>
    </citation>
    <scope>NUCLEOTIDE SEQUENCE [LARGE SCALE GENOMIC DNA]</scope>
    <source>
        <strain evidence="2 3">CBS 223.65</strain>
    </source>
</reference>
<dbReference type="GeneID" id="24124671"/>
<evidence type="ECO:0000313" key="2">
    <source>
        <dbReference type="EMBL" id="KDO33299.1"/>
    </source>
</evidence>
<keyword evidence="3" id="KW-1185">Reference proteome</keyword>
<gene>
    <name evidence="2" type="ORF">SPRG_02108</name>
</gene>
<dbReference type="VEuPathDB" id="FungiDB:SPRG_02108"/>
<dbReference type="RefSeq" id="XP_012196049.1">
    <property type="nucleotide sequence ID" value="XM_012340659.1"/>
</dbReference>
<dbReference type="EMBL" id="KK583193">
    <property type="protein sequence ID" value="KDO33299.1"/>
    <property type="molecule type" value="Genomic_DNA"/>
</dbReference>
<dbReference type="Proteomes" id="UP000030745">
    <property type="component" value="Unassembled WGS sequence"/>
</dbReference>
<feature type="region of interest" description="Disordered" evidence="1">
    <location>
        <begin position="1"/>
        <end position="56"/>
    </location>
</feature>
<dbReference type="KEGG" id="spar:SPRG_02108"/>
<protein>
    <submittedName>
        <fullName evidence="2">Uncharacterized protein</fullName>
    </submittedName>
</protein>
<sequence>MQPSSAPSALPQRARIIPPHPSRRCARSRCNDESPSRSRTCMATGSRNARRAATRALTEPELDDRLSADGTINLEAFTYDDSHEFLLWKLKCAKNAMTALSGFRSALRRVLQVQTRRPLGEPSQDLL</sequence>
<organism evidence="2 3">
    <name type="scientific">Saprolegnia parasitica (strain CBS 223.65)</name>
    <dbReference type="NCBI Taxonomy" id="695850"/>
    <lineage>
        <taxon>Eukaryota</taxon>
        <taxon>Sar</taxon>
        <taxon>Stramenopiles</taxon>
        <taxon>Oomycota</taxon>
        <taxon>Saprolegniomycetes</taxon>
        <taxon>Saprolegniales</taxon>
        <taxon>Saprolegniaceae</taxon>
        <taxon>Saprolegnia</taxon>
    </lineage>
</organism>
<dbReference type="AlphaFoldDB" id="A0A067CRI2"/>